<dbReference type="PANTHER" id="PTHR42077:SF1">
    <property type="entry name" value="YALI0F30239P"/>
    <property type="match status" value="1"/>
</dbReference>
<proteinExistence type="predicted"/>
<evidence type="ECO:0000313" key="2">
    <source>
        <dbReference type="EMBL" id="PWY72877.1"/>
    </source>
</evidence>
<dbReference type="EMBL" id="MSFU01000013">
    <property type="protein sequence ID" value="PWY72877.1"/>
    <property type="molecule type" value="Genomic_DNA"/>
</dbReference>
<evidence type="ECO:0000256" key="1">
    <source>
        <dbReference type="SAM" id="Phobius"/>
    </source>
</evidence>
<organism evidence="2 3">
    <name type="scientific">Aspergillus eucalypticola (strain CBS 122712 / IBT 29274)</name>
    <dbReference type="NCBI Taxonomy" id="1448314"/>
    <lineage>
        <taxon>Eukaryota</taxon>
        <taxon>Fungi</taxon>
        <taxon>Dikarya</taxon>
        <taxon>Ascomycota</taxon>
        <taxon>Pezizomycotina</taxon>
        <taxon>Eurotiomycetes</taxon>
        <taxon>Eurotiomycetidae</taxon>
        <taxon>Eurotiales</taxon>
        <taxon>Aspergillaceae</taxon>
        <taxon>Aspergillus</taxon>
        <taxon>Aspergillus subgen. Circumdati</taxon>
    </lineage>
</organism>
<keyword evidence="3" id="KW-1185">Reference proteome</keyword>
<feature type="transmembrane region" description="Helical" evidence="1">
    <location>
        <begin position="6"/>
        <end position="28"/>
    </location>
</feature>
<protein>
    <submittedName>
        <fullName evidence="2">Uncharacterized protein</fullName>
    </submittedName>
</protein>
<dbReference type="Proteomes" id="UP000246171">
    <property type="component" value="Unassembled WGS sequence"/>
</dbReference>
<evidence type="ECO:0000313" key="3">
    <source>
        <dbReference type="Proteomes" id="UP000246171"/>
    </source>
</evidence>
<name>A0A317VI76_ASPEC</name>
<dbReference type="AlphaFoldDB" id="A0A317VI76"/>
<accession>A0A317VI76</accession>
<dbReference type="RefSeq" id="XP_025388030.1">
    <property type="nucleotide sequence ID" value="XM_025532787.1"/>
</dbReference>
<reference evidence="2" key="1">
    <citation type="submission" date="2016-12" db="EMBL/GenBank/DDBJ databases">
        <title>The genomes of Aspergillus section Nigri reveals drivers in fungal speciation.</title>
        <authorList>
            <consortium name="DOE Joint Genome Institute"/>
            <person name="Vesth T.C."/>
            <person name="Nybo J."/>
            <person name="Theobald S."/>
            <person name="Brandl J."/>
            <person name="Frisvad J.C."/>
            <person name="Nielsen K.F."/>
            <person name="Lyhne E.K."/>
            <person name="Kogle M.E."/>
            <person name="Kuo A."/>
            <person name="Riley R."/>
            <person name="Clum A."/>
            <person name="Nolan M."/>
            <person name="Lipzen A."/>
            <person name="Salamov A."/>
            <person name="Henrissat B."/>
            <person name="Wiebenga A."/>
            <person name="De vries R.P."/>
            <person name="Grigoriev I.V."/>
            <person name="Mortensen U.H."/>
            <person name="Andersen M.R."/>
            <person name="Baker S.E."/>
        </authorList>
    </citation>
    <scope>NUCLEOTIDE SEQUENCE</scope>
    <source>
        <strain evidence="2">CBS 122712</strain>
    </source>
</reference>
<gene>
    <name evidence="2" type="ORF">BO83DRAFT_389192</name>
</gene>
<dbReference type="PANTHER" id="PTHR42077">
    <property type="entry name" value="YALI0F30239P"/>
    <property type="match status" value="1"/>
</dbReference>
<dbReference type="OrthoDB" id="4083871at2759"/>
<keyword evidence="1" id="KW-1133">Transmembrane helix</keyword>
<dbReference type="VEuPathDB" id="FungiDB:BO83DRAFT_389192"/>
<keyword evidence="1" id="KW-0472">Membrane</keyword>
<keyword evidence="1" id="KW-0812">Transmembrane</keyword>
<sequence length="138" mass="15851">MTRLYPLFILLFVLLILGTIFYITYSIIQDVKRNTRSKMEKKNVTFSRDGVTVGVKELKDEDYLDRSQSILVNMWNHTSFPAYKSRLWDMTKPTNWNENGAGGSDDGLRDRFWSAAGKLGEWAGYQQGQEGEGDKKGQ</sequence>
<dbReference type="GeneID" id="37054749"/>
<comment type="caution">
    <text evidence="2">The sequence shown here is derived from an EMBL/GenBank/DDBJ whole genome shotgun (WGS) entry which is preliminary data.</text>
</comment>